<name>A0A913Z1I6_PATMI</name>
<proteinExistence type="predicted"/>
<feature type="transmembrane region" description="Helical" evidence="9">
    <location>
        <begin position="110"/>
        <end position="134"/>
    </location>
</feature>
<keyword evidence="7" id="KW-0675">Receptor</keyword>
<keyword evidence="6 9" id="KW-0472">Membrane</keyword>
<evidence type="ECO:0000313" key="12">
    <source>
        <dbReference type="Proteomes" id="UP000887568"/>
    </source>
</evidence>
<evidence type="ECO:0000256" key="1">
    <source>
        <dbReference type="ARBA" id="ARBA00004651"/>
    </source>
</evidence>
<dbReference type="CDD" id="cd00637">
    <property type="entry name" value="7tm_classA_rhodopsin-like"/>
    <property type="match status" value="1"/>
</dbReference>
<feature type="domain" description="G-protein coupled receptors family 1 profile" evidence="10">
    <location>
        <begin position="56"/>
        <end position="294"/>
    </location>
</feature>
<evidence type="ECO:0000256" key="9">
    <source>
        <dbReference type="SAM" id="Phobius"/>
    </source>
</evidence>
<comment type="subcellular location">
    <subcellularLocation>
        <location evidence="1">Cell membrane</location>
        <topology evidence="1">Multi-pass membrane protein</topology>
    </subcellularLocation>
</comment>
<dbReference type="PANTHER" id="PTHR24249">
    <property type="entry name" value="HISTAMINE RECEPTOR-RELATED G-PROTEIN COUPLED RECEPTOR"/>
    <property type="match status" value="1"/>
</dbReference>
<dbReference type="InterPro" id="IPR050569">
    <property type="entry name" value="TAAR"/>
</dbReference>
<evidence type="ECO:0000256" key="6">
    <source>
        <dbReference type="ARBA" id="ARBA00023136"/>
    </source>
</evidence>
<keyword evidence="3 9" id="KW-0812">Transmembrane</keyword>
<feature type="transmembrane region" description="Helical" evidence="9">
    <location>
        <begin position="76"/>
        <end position="98"/>
    </location>
</feature>
<keyword evidence="4 9" id="KW-1133">Transmembrane helix</keyword>
<dbReference type="InterPro" id="IPR000276">
    <property type="entry name" value="GPCR_Rhodpsn"/>
</dbReference>
<evidence type="ECO:0000256" key="2">
    <source>
        <dbReference type="ARBA" id="ARBA00022475"/>
    </source>
</evidence>
<dbReference type="GeneID" id="119719242"/>
<dbReference type="OMA" id="IATNWID"/>
<evidence type="ECO:0000259" key="10">
    <source>
        <dbReference type="PROSITE" id="PS50262"/>
    </source>
</evidence>
<protein>
    <recommendedName>
        <fullName evidence="10">G-protein coupled receptors family 1 profile domain-containing protein</fullName>
    </recommendedName>
</protein>
<evidence type="ECO:0000256" key="8">
    <source>
        <dbReference type="ARBA" id="ARBA00023224"/>
    </source>
</evidence>
<evidence type="ECO:0000256" key="3">
    <source>
        <dbReference type="ARBA" id="ARBA00022692"/>
    </source>
</evidence>
<evidence type="ECO:0000313" key="11">
    <source>
        <dbReference type="EnsemblMetazoa" id="XP_038044545.1"/>
    </source>
</evidence>
<keyword evidence="8" id="KW-0807">Transducer</keyword>
<dbReference type="Gene3D" id="1.20.1070.10">
    <property type="entry name" value="Rhodopsin 7-helix transmembrane proteins"/>
    <property type="match status" value="1"/>
</dbReference>
<dbReference type="PROSITE" id="PS50262">
    <property type="entry name" value="G_PROTEIN_RECEP_F1_2"/>
    <property type="match status" value="1"/>
</dbReference>
<sequence length="323" mass="36819">MAPAENAMEVVVPVTPMEEEFNVTDTDEASAYLPYGVTNTVFICVYGVNFILIMTINPVCLLVIRRMANMQPTTKNFMTSLLVSKMGYGIFVLIPFMIRTNVVFAEGSFWWILFFICDVVFNWQSFLSLLLLTVDRYLAVAWCLHYPRLMTIRRSRIIICISWAAGLIFGLAFFFSTGTSLHAYTIQNFILITIIFIGIALIVTLYLHILVIARRQARRIAQDNQAVAGNNAPQRVSTKSFTTIFIIVTVILLCWIPVCLFTLLLRVQVYVSPVVYFSFGVLYIATNWIDAVLFCARNKEFQKTLPKLALACFNGLMQKWNRT</sequence>
<dbReference type="SUPFAM" id="SSF81321">
    <property type="entry name" value="Family A G protein-coupled receptor-like"/>
    <property type="match status" value="1"/>
</dbReference>
<dbReference type="GO" id="GO:0005886">
    <property type="term" value="C:plasma membrane"/>
    <property type="evidence" value="ECO:0007669"/>
    <property type="project" value="UniProtKB-SubCell"/>
</dbReference>
<feature type="transmembrane region" description="Helical" evidence="9">
    <location>
        <begin position="189"/>
        <end position="213"/>
    </location>
</feature>
<evidence type="ECO:0000256" key="4">
    <source>
        <dbReference type="ARBA" id="ARBA00022989"/>
    </source>
</evidence>
<dbReference type="EnsemblMetazoa" id="XM_038188617.1">
    <property type="protein sequence ID" value="XP_038044545.1"/>
    <property type="gene ID" value="LOC119719242"/>
</dbReference>
<evidence type="ECO:0000256" key="5">
    <source>
        <dbReference type="ARBA" id="ARBA00023040"/>
    </source>
</evidence>
<accession>A0A913Z1I6</accession>
<reference evidence="11" key="1">
    <citation type="submission" date="2022-11" db="UniProtKB">
        <authorList>
            <consortium name="EnsemblMetazoa"/>
        </authorList>
    </citation>
    <scope>IDENTIFICATION</scope>
</reference>
<organism evidence="11 12">
    <name type="scientific">Patiria miniata</name>
    <name type="common">Bat star</name>
    <name type="synonym">Asterina miniata</name>
    <dbReference type="NCBI Taxonomy" id="46514"/>
    <lineage>
        <taxon>Eukaryota</taxon>
        <taxon>Metazoa</taxon>
        <taxon>Echinodermata</taxon>
        <taxon>Eleutherozoa</taxon>
        <taxon>Asterozoa</taxon>
        <taxon>Asteroidea</taxon>
        <taxon>Valvatacea</taxon>
        <taxon>Valvatida</taxon>
        <taxon>Asterinidae</taxon>
        <taxon>Patiria</taxon>
    </lineage>
</organism>
<dbReference type="OrthoDB" id="10042731at2759"/>
<dbReference type="GO" id="GO:0004930">
    <property type="term" value="F:G protein-coupled receptor activity"/>
    <property type="evidence" value="ECO:0007669"/>
    <property type="project" value="UniProtKB-KW"/>
</dbReference>
<dbReference type="RefSeq" id="XP_038044545.1">
    <property type="nucleotide sequence ID" value="XM_038188617.1"/>
</dbReference>
<dbReference type="InterPro" id="IPR017452">
    <property type="entry name" value="GPCR_Rhodpsn_7TM"/>
</dbReference>
<dbReference type="AlphaFoldDB" id="A0A913Z1I6"/>
<keyword evidence="12" id="KW-1185">Reference proteome</keyword>
<dbReference type="PRINTS" id="PR00237">
    <property type="entry name" value="GPCRRHODOPSN"/>
</dbReference>
<feature type="transmembrane region" description="Helical" evidence="9">
    <location>
        <begin position="155"/>
        <end position="177"/>
    </location>
</feature>
<feature type="transmembrane region" description="Helical" evidence="9">
    <location>
        <begin position="40"/>
        <end position="64"/>
    </location>
</feature>
<keyword evidence="2" id="KW-1003">Cell membrane</keyword>
<evidence type="ECO:0000256" key="7">
    <source>
        <dbReference type="ARBA" id="ARBA00023170"/>
    </source>
</evidence>
<keyword evidence="5" id="KW-0297">G-protein coupled receptor</keyword>
<feature type="transmembrane region" description="Helical" evidence="9">
    <location>
        <begin position="276"/>
        <end position="296"/>
    </location>
</feature>
<feature type="transmembrane region" description="Helical" evidence="9">
    <location>
        <begin position="244"/>
        <end position="264"/>
    </location>
</feature>
<dbReference type="Proteomes" id="UP000887568">
    <property type="component" value="Unplaced"/>
</dbReference>
<dbReference type="Pfam" id="PF00001">
    <property type="entry name" value="7tm_1"/>
    <property type="match status" value="1"/>
</dbReference>